<protein>
    <recommendedName>
        <fullName evidence="1">Glycosyltransferase subfamily 4-like N-terminal domain-containing protein</fullName>
    </recommendedName>
</protein>
<dbReference type="Proteomes" id="UP000194137">
    <property type="component" value="Chromosome"/>
</dbReference>
<dbReference type="KEGG" id="psin:CAK95_17695"/>
<accession>A0A1W6ZTP1</accession>
<dbReference type="Gene3D" id="3.40.50.2000">
    <property type="entry name" value="Glycogen Phosphorylase B"/>
    <property type="match status" value="2"/>
</dbReference>
<proteinExistence type="predicted"/>
<dbReference type="PANTHER" id="PTHR12526">
    <property type="entry name" value="GLYCOSYLTRANSFERASE"/>
    <property type="match status" value="1"/>
</dbReference>
<evidence type="ECO:0000313" key="2">
    <source>
        <dbReference type="EMBL" id="ARQ00712.1"/>
    </source>
</evidence>
<dbReference type="AlphaFoldDB" id="A0A1W6ZTP1"/>
<evidence type="ECO:0000313" key="3">
    <source>
        <dbReference type="Proteomes" id="UP000194137"/>
    </source>
</evidence>
<feature type="domain" description="Glycosyltransferase subfamily 4-like N-terminal" evidence="1">
    <location>
        <begin position="25"/>
        <end position="186"/>
    </location>
</feature>
<dbReference type="Pfam" id="PF13692">
    <property type="entry name" value="Glyco_trans_1_4"/>
    <property type="match status" value="1"/>
</dbReference>
<dbReference type="InterPro" id="IPR028098">
    <property type="entry name" value="Glyco_trans_4-like_N"/>
</dbReference>
<dbReference type="SUPFAM" id="SSF53756">
    <property type="entry name" value="UDP-Glycosyltransferase/glycogen phosphorylase"/>
    <property type="match status" value="1"/>
</dbReference>
<organism evidence="2 3">
    <name type="scientific">Pseudorhodoplanes sinuspersici</name>
    <dbReference type="NCBI Taxonomy" id="1235591"/>
    <lineage>
        <taxon>Bacteria</taxon>
        <taxon>Pseudomonadati</taxon>
        <taxon>Pseudomonadota</taxon>
        <taxon>Alphaproteobacteria</taxon>
        <taxon>Hyphomicrobiales</taxon>
        <taxon>Pseudorhodoplanes</taxon>
    </lineage>
</organism>
<evidence type="ECO:0000259" key="1">
    <source>
        <dbReference type="Pfam" id="PF13439"/>
    </source>
</evidence>
<dbReference type="OrthoDB" id="9806708at2"/>
<dbReference type="STRING" id="1235591.CAK95_17695"/>
<sequence length="390" mass="42468">MARNRIDIMTNRALKIFHIITDLDVGGAEMALMRLVSNPSSLPMQHQVISLKSGGKLEDEIRANGIPVTTIGLNGARDFGNAFVQLARLFRTKRPDLIVTWLYHADFLGTLANLSTVRAPLIWNIRCADMDLSKYSALTRTLPRILAKLSRCATVIVTNSNAGRRAHEAYGYRARYWQTIPNGFDLLKFHPDSRARMNMREELKVAPESLLVGLIARVDPMKGHETFLAAAAKIASTVPSARFLLAGRGTDSAGFRNAIAAKGVPADKIILLGERLDMPAILSALDLSVSSSRTEGFSNTVAEAMAVGIPCVVTDVGDSAIIVGDTGRVVRKDSPDELAKAIIEILMLPQEERAALGAAARDRISRNYALETISQEYAKTFAGVIRGEFP</sequence>
<dbReference type="GO" id="GO:0016757">
    <property type="term" value="F:glycosyltransferase activity"/>
    <property type="evidence" value="ECO:0007669"/>
    <property type="project" value="TreeGrafter"/>
</dbReference>
<dbReference type="Pfam" id="PF13439">
    <property type="entry name" value="Glyco_transf_4"/>
    <property type="match status" value="1"/>
</dbReference>
<gene>
    <name evidence="2" type="ORF">CAK95_17695</name>
</gene>
<dbReference type="PANTHER" id="PTHR12526:SF638">
    <property type="entry name" value="SPORE COAT PROTEIN SA"/>
    <property type="match status" value="1"/>
</dbReference>
<keyword evidence="3" id="KW-1185">Reference proteome</keyword>
<dbReference type="EMBL" id="CP021112">
    <property type="protein sequence ID" value="ARQ00712.1"/>
    <property type="molecule type" value="Genomic_DNA"/>
</dbReference>
<name>A0A1W6ZTP1_9HYPH</name>
<reference evidence="2 3" key="1">
    <citation type="submission" date="2017-05" db="EMBL/GenBank/DDBJ databases">
        <title>Full genome sequence of Pseudorhodoplanes sinuspersici.</title>
        <authorList>
            <person name="Dastgheib S.M.M."/>
            <person name="Shavandi M."/>
            <person name="Tirandaz H."/>
        </authorList>
    </citation>
    <scope>NUCLEOTIDE SEQUENCE [LARGE SCALE GENOMIC DNA]</scope>
    <source>
        <strain evidence="2 3">RIPI110</strain>
    </source>
</reference>